<dbReference type="InterPro" id="IPR002104">
    <property type="entry name" value="Integrase_catalytic"/>
</dbReference>
<dbReference type="RefSeq" id="WP_194040899.1">
    <property type="nucleotide sequence ID" value="NZ_JADEXF010000042.1"/>
</dbReference>
<dbReference type="Pfam" id="PF00589">
    <property type="entry name" value="Phage_integrase"/>
    <property type="match status" value="1"/>
</dbReference>
<evidence type="ECO:0000313" key="5">
    <source>
        <dbReference type="EMBL" id="MBE9103809.1"/>
    </source>
</evidence>
<dbReference type="PANTHER" id="PTHR30349:SF64">
    <property type="entry name" value="PROPHAGE INTEGRASE INTD-RELATED"/>
    <property type="match status" value="1"/>
</dbReference>
<evidence type="ECO:0000256" key="1">
    <source>
        <dbReference type="ARBA" id="ARBA00008857"/>
    </source>
</evidence>
<dbReference type="InterPro" id="IPR050090">
    <property type="entry name" value="Tyrosine_recombinase_XerCD"/>
</dbReference>
<proteinExistence type="inferred from homology"/>
<dbReference type="EMBL" id="JADEXF010000042">
    <property type="protein sequence ID" value="MBE9103809.1"/>
    <property type="molecule type" value="Genomic_DNA"/>
</dbReference>
<organism evidence="5 6">
    <name type="scientific">Nostoc cf. edaphicum LEGE 07299</name>
    <dbReference type="NCBI Taxonomy" id="2777974"/>
    <lineage>
        <taxon>Bacteria</taxon>
        <taxon>Bacillati</taxon>
        <taxon>Cyanobacteriota</taxon>
        <taxon>Cyanophyceae</taxon>
        <taxon>Nostocales</taxon>
        <taxon>Nostocaceae</taxon>
        <taxon>Nostoc</taxon>
    </lineage>
</organism>
<evidence type="ECO:0000259" key="4">
    <source>
        <dbReference type="PROSITE" id="PS51898"/>
    </source>
</evidence>
<evidence type="ECO:0000256" key="3">
    <source>
        <dbReference type="ARBA" id="ARBA00023172"/>
    </source>
</evidence>
<dbReference type="PANTHER" id="PTHR30349">
    <property type="entry name" value="PHAGE INTEGRASE-RELATED"/>
    <property type="match status" value="1"/>
</dbReference>
<protein>
    <submittedName>
        <fullName evidence="5">Site-specific integrase</fullName>
    </submittedName>
</protein>
<keyword evidence="3" id="KW-0233">DNA recombination</keyword>
<comment type="caution">
    <text evidence="5">The sequence shown here is derived from an EMBL/GenBank/DDBJ whole genome shotgun (WGS) entry which is preliminary data.</text>
</comment>
<dbReference type="Gene3D" id="1.10.150.130">
    <property type="match status" value="1"/>
</dbReference>
<dbReference type="PROSITE" id="PS51898">
    <property type="entry name" value="TYR_RECOMBINASE"/>
    <property type="match status" value="1"/>
</dbReference>
<dbReference type="SUPFAM" id="SSF56349">
    <property type="entry name" value="DNA breaking-rejoining enzymes"/>
    <property type="match status" value="1"/>
</dbReference>
<feature type="domain" description="Tyr recombinase" evidence="4">
    <location>
        <begin position="188"/>
        <end position="392"/>
    </location>
</feature>
<name>A0ABR9TTU8_9NOSO</name>
<sequence>MSRVSKGTVGIESFRGFFRIRLPSCVAKGASRYFSTGLVSTAENQKKAQVVAWAIEEDIAKGVLDWTLNKYKTGGSPLLQAQDWVWNLDKLWGRYCEFMRSQLAKTTYEKDYVRKFANHIRALPTKDVRNAIEIRDYLLAKFSSETTKRVLTYISACCRWAVRSHLLPINPFDGLAGDVKQSKSKAPSAIDPFNKDEMNSIIQAFEAHNQYKHYVSFVKFLFLTGCRPGEAIALQWNHIKTDCAEILIVESYDTRFKIRKDTKTHKSRRFPCNEQLKNLLLDIRPNELAHDGVVFPSPRGGLIDASKFTNQVWRGCRSGKKIYKGVVSQLVEEGKIARYRPPYNARHTFITECLERGIPVQQVARWVGNSPEVIFKHYAGVLTNISVPEFLM</sequence>
<keyword evidence="6" id="KW-1185">Reference proteome</keyword>
<dbReference type="Proteomes" id="UP000647836">
    <property type="component" value="Unassembled WGS sequence"/>
</dbReference>
<evidence type="ECO:0000256" key="2">
    <source>
        <dbReference type="ARBA" id="ARBA00023125"/>
    </source>
</evidence>
<dbReference type="InterPro" id="IPR013762">
    <property type="entry name" value="Integrase-like_cat_sf"/>
</dbReference>
<dbReference type="InterPro" id="IPR011010">
    <property type="entry name" value="DNA_brk_join_enz"/>
</dbReference>
<dbReference type="CDD" id="cd01189">
    <property type="entry name" value="INT_ICEBs1_C_like"/>
    <property type="match status" value="1"/>
</dbReference>
<dbReference type="InterPro" id="IPR010998">
    <property type="entry name" value="Integrase_recombinase_N"/>
</dbReference>
<dbReference type="Gene3D" id="1.10.443.10">
    <property type="entry name" value="Intergrase catalytic core"/>
    <property type="match status" value="1"/>
</dbReference>
<gene>
    <name evidence="5" type="ORF">IQ229_02270</name>
</gene>
<comment type="similarity">
    <text evidence="1">Belongs to the 'phage' integrase family.</text>
</comment>
<reference evidence="5 6" key="1">
    <citation type="submission" date="2020-10" db="EMBL/GenBank/DDBJ databases">
        <authorList>
            <person name="Castelo-Branco R."/>
            <person name="Eusebio N."/>
            <person name="Adriana R."/>
            <person name="Vieira A."/>
            <person name="Brugerolle De Fraissinette N."/>
            <person name="Rezende De Castro R."/>
            <person name="Schneider M.P."/>
            <person name="Vasconcelos V."/>
            <person name="Leao P.N."/>
        </authorList>
    </citation>
    <scope>NUCLEOTIDE SEQUENCE [LARGE SCALE GENOMIC DNA]</scope>
    <source>
        <strain evidence="5 6">LEGE 07299</strain>
    </source>
</reference>
<accession>A0ABR9TTU8</accession>
<evidence type="ECO:0000313" key="6">
    <source>
        <dbReference type="Proteomes" id="UP000647836"/>
    </source>
</evidence>
<keyword evidence="2" id="KW-0238">DNA-binding</keyword>